<protein>
    <submittedName>
        <fullName evidence="2">Uncharacterized protein</fullName>
    </submittedName>
</protein>
<keyword evidence="3" id="KW-1185">Reference proteome</keyword>
<evidence type="ECO:0000313" key="3">
    <source>
        <dbReference type="Proteomes" id="UP000039046"/>
    </source>
</evidence>
<dbReference type="EMBL" id="CDHN01000001">
    <property type="protein sequence ID" value="CEJ82063.1"/>
    <property type="molecule type" value="Genomic_DNA"/>
</dbReference>
<evidence type="ECO:0000256" key="1">
    <source>
        <dbReference type="SAM" id="SignalP"/>
    </source>
</evidence>
<feature type="signal peptide" evidence="1">
    <location>
        <begin position="1"/>
        <end position="18"/>
    </location>
</feature>
<proteinExistence type="predicted"/>
<gene>
    <name evidence="2" type="ORF">VHEMI02154</name>
</gene>
<evidence type="ECO:0000313" key="2">
    <source>
        <dbReference type="EMBL" id="CEJ82063.1"/>
    </source>
</evidence>
<organism evidence="2 3">
    <name type="scientific">[Torrubiella] hemipterigena</name>
    <dbReference type="NCBI Taxonomy" id="1531966"/>
    <lineage>
        <taxon>Eukaryota</taxon>
        <taxon>Fungi</taxon>
        <taxon>Dikarya</taxon>
        <taxon>Ascomycota</taxon>
        <taxon>Pezizomycotina</taxon>
        <taxon>Sordariomycetes</taxon>
        <taxon>Hypocreomycetidae</taxon>
        <taxon>Hypocreales</taxon>
        <taxon>Clavicipitaceae</taxon>
        <taxon>Clavicipitaceae incertae sedis</taxon>
        <taxon>'Torrubiella' clade</taxon>
    </lineage>
</organism>
<dbReference type="HOGENOM" id="CLU_2591465_0_0_1"/>
<accession>A0A0A1SNT1</accession>
<reference evidence="2 3" key="1">
    <citation type="journal article" date="2015" name="Genome Announc.">
        <title>Draft Genome Sequence and Gene Annotation of the Entomopathogenic Fungus Verticillium hemipterigenum.</title>
        <authorList>
            <person name="Horn F."/>
            <person name="Habel A."/>
            <person name="Scharf D.H."/>
            <person name="Dworschak J."/>
            <person name="Brakhage A.A."/>
            <person name="Guthke R."/>
            <person name="Hertweck C."/>
            <person name="Linde J."/>
        </authorList>
    </citation>
    <scope>NUCLEOTIDE SEQUENCE [LARGE SCALE GENOMIC DNA]</scope>
</reference>
<dbReference type="AlphaFoldDB" id="A0A0A1SNT1"/>
<sequence>MRFTTALFTLASFASVQAAAIPVNDLSTRADDAALEKRHFYFPGRDEISPEKRHFYFPGRDETSPEKRHFYFPGRDEVAE</sequence>
<feature type="chain" id="PRO_5001979176" evidence="1">
    <location>
        <begin position="19"/>
        <end position="80"/>
    </location>
</feature>
<dbReference type="Proteomes" id="UP000039046">
    <property type="component" value="Unassembled WGS sequence"/>
</dbReference>
<name>A0A0A1SNT1_9HYPO</name>
<dbReference type="OrthoDB" id="4359142at2759"/>
<keyword evidence="1" id="KW-0732">Signal</keyword>